<dbReference type="EMBL" id="CM008972">
    <property type="protein sequence ID" value="PNW76643.1"/>
    <property type="molecule type" value="Genomic_DNA"/>
</dbReference>
<dbReference type="InParanoid" id="A0A2K3D7Y5"/>
<dbReference type="RefSeq" id="XP_042919516.1">
    <property type="nucleotide sequence ID" value="XM_043067520.1"/>
</dbReference>
<dbReference type="Proteomes" id="UP000006906">
    <property type="component" value="Chromosome 11"/>
</dbReference>
<evidence type="ECO:0000313" key="1">
    <source>
        <dbReference type="EMBL" id="PNW76643.1"/>
    </source>
</evidence>
<evidence type="ECO:0000313" key="2">
    <source>
        <dbReference type="Proteomes" id="UP000006906"/>
    </source>
</evidence>
<accession>A0A2K3D7Y5</accession>
<dbReference type="KEGG" id="cre:CHLRE_11g467763v5"/>
<sequence length="65" mass="7629">MLQAAVWQQKGPTGWSSMLRWVFRLRWFAGTGLTCANCRTHHRPCDTFVRSDGSSWYDIFVCFVR</sequence>
<keyword evidence="2" id="KW-1185">Reference proteome</keyword>
<dbReference type="AlphaFoldDB" id="A0A2K3D7Y5"/>
<dbReference type="GeneID" id="66055266"/>
<proteinExistence type="predicted"/>
<organism evidence="1 2">
    <name type="scientific">Chlamydomonas reinhardtii</name>
    <name type="common">Chlamydomonas smithii</name>
    <dbReference type="NCBI Taxonomy" id="3055"/>
    <lineage>
        <taxon>Eukaryota</taxon>
        <taxon>Viridiplantae</taxon>
        <taxon>Chlorophyta</taxon>
        <taxon>core chlorophytes</taxon>
        <taxon>Chlorophyceae</taxon>
        <taxon>CS clade</taxon>
        <taxon>Chlamydomonadales</taxon>
        <taxon>Chlamydomonadaceae</taxon>
        <taxon>Chlamydomonas</taxon>
    </lineage>
</organism>
<name>A0A2K3D7Y5_CHLRE</name>
<gene>
    <name evidence="1" type="ORF">CHLRE_11g467763v5</name>
</gene>
<protein>
    <submittedName>
        <fullName evidence="1">Uncharacterized protein</fullName>
    </submittedName>
</protein>
<reference evidence="1 2" key="1">
    <citation type="journal article" date="2007" name="Science">
        <title>The Chlamydomonas genome reveals the evolution of key animal and plant functions.</title>
        <authorList>
            <person name="Merchant S.S."/>
            <person name="Prochnik S.E."/>
            <person name="Vallon O."/>
            <person name="Harris E.H."/>
            <person name="Karpowicz S.J."/>
            <person name="Witman G.B."/>
            <person name="Terry A."/>
            <person name="Salamov A."/>
            <person name="Fritz-Laylin L.K."/>
            <person name="Marechal-Drouard L."/>
            <person name="Marshall W.F."/>
            <person name="Qu L.H."/>
            <person name="Nelson D.R."/>
            <person name="Sanderfoot A.A."/>
            <person name="Spalding M.H."/>
            <person name="Kapitonov V.V."/>
            <person name="Ren Q."/>
            <person name="Ferris P."/>
            <person name="Lindquist E."/>
            <person name="Shapiro H."/>
            <person name="Lucas S.M."/>
            <person name="Grimwood J."/>
            <person name="Schmutz J."/>
            <person name="Cardol P."/>
            <person name="Cerutti H."/>
            <person name="Chanfreau G."/>
            <person name="Chen C.L."/>
            <person name="Cognat V."/>
            <person name="Croft M.T."/>
            <person name="Dent R."/>
            <person name="Dutcher S."/>
            <person name="Fernandez E."/>
            <person name="Fukuzawa H."/>
            <person name="Gonzalez-Ballester D."/>
            <person name="Gonzalez-Halphen D."/>
            <person name="Hallmann A."/>
            <person name="Hanikenne M."/>
            <person name="Hippler M."/>
            <person name="Inwood W."/>
            <person name="Jabbari K."/>
            <person name="Kalanon M."/>
            <person name="Kuras R."/>
            <person name="Lefebvre P.A."/>
            <person name="Lemaire S.D."/>
            <person name="Lobanov A.V."/>
            <person name="Lohr M."/>
            <person name="Manuell A."/>
            <person name="Meier I."/>
            <person name="Mets L."/>
            <person name="Mittag M."/>
            <person name="Mittelmeier T."/>
            <person name="Moroney J.V."/>
            <person name="Moseley J."/>
            <person name="Napoli C."/>
            <person name="Nedelcu A.M."/>
            <person name="Niyogi K."/>
            <person name="Novoselov S.V."/>
            <person name="Paulsen I.T."/>
            <person name="Pazour G."/>
            <person name="Purton S."/>
            <person name="Ral J.P."/>
            <person name="Riano-Pachon D.M."/>
            <person name="Riekhof W."/>
            <person name="Rymarquis L."/>
            <person name="Schroda M."/>
            <person name="Stern D."/>
            <person name="Umen J."/>
            <person name="Willows R."/>
            <person name="Wilson N."/>
            <person name="Zimmer S.L."/>
            <person name="Allmer J."/>
            <person name="Balk J."/>
            <person name="Bisova K."/>
            <person name="Chen C.J."/>
            <person name="Elias M."/>
            <person name="Gendler K."/>
            <person name="Hauser C."/>
            <person name="Lamb M.R."/>
            <person name="Ledford H."/>
            <person name="Long J.C."/>
            <person name="Minagawa J."/>
            <person name="Page M.D."/>
            <person name="Pan J."/>
            <person name="Pootakham W."/>
            <person name="Roje S."/>
            <person name="Rose A."/>
            <person name="Stahlberg E."/>
            <person name="Terauchi A.M."/>
            <person name="Yang P."/>
            <person name="Ball S."/>
            <person name="Bowler C."/>
            <person name="Dieckmann C.L."/>
            <person name="Gladyshev V.N."/>
            <person name="Green P."/>
            <person name="Jorgensen R."/>
            <person name="Mayfield S."/>
            <person name="Mueller-Roeber B."/>
            <person name="Rajamani S."/>
            <person name="Sayre R.T."/>
            <person name="Brokstein P."/>
            <person name="Dubchak I."/>
            <person name="Goodstein D."/>
            <person name="Hornick L."/>
            <person name="Huang Y.W."/>
            <person name="Jhaveri J."/>
            <person name="Luo Y."/>
            <person name="Martinez D."/>
            <person name="Ngau W.C."/>
            <person name="Otillar B."/>
            <person name="Poliakov A."/>
            <person name="Porter A."/>
            <person name="Szajkowski L."/>
            <person name="Werner G."/>
            <person name="Zhou K."/>
            <person name="Grigoriev I.V."/>
            <person name="Rokhsar D.S."/>
            <person name="Grossman A.R."/>
        </authorList>
    </citation>
    <scope>NUCLEOTIDE SEQUENCE [LARGE SCALE GENOMIC DNA]</scope>
    <source>
        <strain evidence="2">CC-503</strain>
    </source>
</reference>
<dbReference type="Gramene" id="PNW76643">
    <property type="protein sequence ID" value="PNW76643"/>
    <property type="gene ID" value="CHLRE_11g467763v5"/>
</dbReference>